<sequence length="219" mass="23886">MEETLADCFAAFFAALDNCFGRVGLVEAMLLAKLSSIIFVTLKSFLSTPGPMATESPSTQATLHSHLEKRLIPPHPNMDSITNPSTPFDPSRFHDDESACWSLKLPHLYTAHILCCHLVLSANTSAILEPSSLKPSDYFVTDAGLLLPSRPPKSSPYSDLALSPSQMRAARPTGGMSTADRHMVDPGNDQKKMGNDASRTSNWTTFDKLSFQRVGKSPF</sequence>
<evidence type="ECO:0000256" key="1">
    <source>
        <dbReference type="SAM" id="MobiDB-lite"/>
    </source>
</evidence>
<protein>
    <submittedName>
        <fullName evidence="2">Uncharacterized protein</fullName>
    </submittedName>
</protein>
<proteinExistence type="predicted"/>
<evidence type="ECO:0000313" key="2">
    <source>
        <dbReference type="EMBL" id="TPP55709.1"/>
    </source>
</evidence>
<reference evidence="2 3" key="1">
    <citation type="submission" date="2019-04" db="EMBL/GenBank/DDBJ databases">
        <title>Annotation for the trematode Fasciola gigantica.</title>
        <authorList>
            <person name="Choi Y.-J."/>
        </authorList>
    </citation>
    <scope>NUCLEOTIDE SEQUENCE [LARGE SCALE GENOMIC DNA]</scope>
    <source>
        <strain evidence="2">Uganda_cow_1</strain>
    </source>
</reference>
<feature type="region of interest" description="Disordered" evidence="1">
    <location>
        <begin position="150"/>
        <end position="201"/>
    </location>
</feature>
<dbReference type="AlphaFoldDB" id="A0A504Y6E8"/>
<accession>A0A504Y6E8</accession>
<keyword evidence="3" id="KW-1185">Reference proteome</keyword>
<dbReference type="EMBL" id="SUNJ01015468">
    <property type="protein sequence ID" value="TPP55709.1"/>
    <property type="molecule type" value="Genomic_DNA"/>
</dbReference>
<feature type="compositionally biased region" description="Basic and acidic residues" evidence="1">
    <location>
        <begin position="179"/>
        <end position="194"/>
    </location>
</feature>
<gene>
    <name evidence="2" type="ORF">FGIG_06217</name>
</gene>
<name>A0A504Y6E8_FASGI</name>
<comment type="caution">
    <text evidence="2">The sequence shown here is derived from an EMBL/GenBank/DDBJ whole genome shotgun (WGS) entry which is preliminary data.</text>
</comment>
<dbReference type="Proteomes" id="UP000316759">
    <property type="component" value="Unassembled WGS sequence"/>
</dbReference>
<evidence type="ECO:0000313" key="3">
    <source>
        <dbReference type="Proteomes" id="UP000316759"/>
    </source>
</evidence>
<organism evidence="2 3">
    <name type="scientific">Fasciola gigantica</name>
    <name type="common">Giant liver fluke</name>
    <dbReference type="NCBI Taxonomy" id="46835"/>
    <lineage>
        <taxon>Eukaryota</taxon>
        <taxon>Metazoa</taxon>
        <taxon>Spiralia</taxon>
        <taxon>Lophotrochozoa</taxon>
        <taxon>Platyhelminthes</taxon>
        <taxon>Trematoda</taxon>
        <taxon>Digenea</taxon>
        <taxon>Plagiorchiida</taxon>
        <taxon>Echinostomata</taxon>
        <taxon>Echinostomatoidea</taxon>
        <taxon>Fasciolidae</taxon>
        <taxon>Fasciola</taxon>
    </lineage>
</organism>